<evidence type="ECO:0000256" key="1">
    <source>
        <dbReference type="SAM" id="MobiDB-lite"/>
    </source>
</evidence>
<comment type="caution">
    <text evidence="2">The sequence shown here is derived from an EMBL/GenBank/DDBJ whole genome shotgun (WGS) entry which is preliminary data.</text>
</comment>
<evidence type="ECO:0000313" key="2">
    <source>
        <dbReference type="EMBL" id="GBP04743.1"/>
    </source>
</evidence>
<dbReference type="AlphaFoldDB" id="A0A4C1SR93"/>
<feature type="region of interest" description="Disordered" evidence="1">
    <location>
        <begin position="138"/>
        <end position="160"/>
    </location>
</feature>
<protein>
    <submittedName>
        <fullName evidence="2">Uncharacterized protein</fullName>
    </submittedName>
</protein>
<keyword evidence="3" id="KW-1185">Reference proteome</keyword>
<gene>
    <name evidence="2" type="ORF">EVAR_72124_1</name>
</gene>
<name>A0A4C1SR93_EUMVA</name>
<organism evidence="2 3">
    <name type="scientific">Eumeta variegata</name>
    <name type="common">Bagworm moth</name>
    <name type="synonym">Eumeta japonica</name>
    <dbReference type="NCBI Taxonomy" id="151549"/>
    <lineage>
        <taxon>Eukaryota</taxon>
        <taxon>Metazoa</taxon>
        <taxon>Ecdysozoa</taxon>
        <taxon>Arthropoda</taxon>
        <taxon>Hexapoda</taxon>
        <taxon>Insecta</taxon>
        <taxon>Pterygota</taxon>
        <taxon>Neoptera</taxon>
        <taxon>Endopterygota</taxon>
        <taxon>Lepidoptera</taxon>
        <taxon>Glossata</taxon>
        <taxon>Ditrysia</taxon>
        <taxon>Tineoidea</taxon>
        <taxon>Psychidae</taxon>
        <taxon>Oiketicinae</taxon>
        <taxon>Eumeta</taxon>
    </lineage>
</organism>
<dbReference type="EMBL" id="BGZK01010942">
    <property type="protein sequence ID" value="GBP04743.1"/>
    <property type="molecule type" value="Genomic_DNA"/>
</dbReference>
<dbReference type="STRING" id="151549.A0A4C1SR93"/>
<dbReference type="OrthoDB" id="1890790at2759"/>
<sequence length="183" mass="21066">MNDVTTLRLISLLEPLMHTKVLLIDIVATSFNAENRFYKYLTLMKPESHLMSNLLLLTILSDNYRYFLNVAFENNDIEMVQNFRQQKLWQAKDKNKEHHHNWPIHLDKSVTDVLQLHVKNQQKQQYQQHKIKANTISSIENSSPSSSSSPSLPAMPSSTATTTTTTSLAFKWRPLLILGSKSI</sequence>
<evidence type="ECO:0000313" key="3">
    <source>
        <dbReference type="Proteomes" id="UP000299102"/>
    </source>
</evidence>
<dbReference type="Proteomes" id="UP000299102">
    <property type="component" value="Unassembled WGS sequence"/>
</dbReference>
<accession>A0A4C1SR93</accession>
<proteinExistence type="predicted"/>
<reference evidence="2 3" key="1">
    <citation type="journal article" date="2019" name="Commun. Biol.">
        <title>The bagworm genome reveals a unique fibroin gene that provides high tensile strength.</title>
        <authorList>
            <person name="Kono N."/>
            <person name="Nakamura H."/>
            <person name="Ohtoshi R."/>
            <person name="Tomita M."/>
            <person name="Numata K."/>
            <person name="Arakawa K."/>
        </authorList>
    </citation>
    <scope>NUCLEOTIDE SEQUENCE [LARGE SCALE GENOMIC DNA]</scope>
</reference>